<dbReference type="InterPro" id="IPR040213">
    <property type="entry name" value="GIR2-like"/>
</dbReference>
<dbReference type="eggNOG" id="KOG4018">
    <property type="taxonomic scope" value="Eukaryota"/>
</dbReference>
<dbReference type="STRING" id="403673.A0A177W8H4"/>
<evidence type="ECO:0000256" key="1">
    <source>
        <dbReference type="SAM" id="MobiDB-lite"/>
    </source>
</evidence>
<dbReference type="VEuPathDB" id="FungiDB:BDEG_20148"/>
<proteinExistence type="predicted"/>
<dbReference type="SUPFAM" id="SSF54495">
    <property type="entry name" value="UBC-like"/>
    <property type="match status" value="1"/>
</dbReference>
<dbReference type="Proteomes" id="UP000077115">
    <property type="component" value="Unassembled WGS sequence"/>
</dbReference>
<evidence type="ECO:0000313" key="3">
    <source>
        <dbReference type="EMBL" id="OAJ35920.1"/>
    </source>
</evidence>
<reference evidence="3 4" key="1">
    <citation type="submission" date="2006-10" db="EMBL/GenBank/DDBJ databases">
        <title>The Genome Sequence of Batrachochytrium dendrobatidis JEL423.</title>
        <authorList>
            <consortium name="The Broad Institute Genome Sequencing Platform"/>
            <person name="Birren B."/>
            <person name="Lander E."/>
            <person name="Galagan J."/>
            <person name="Cuomo C."/>
            <person name="Devon K."/>
            <person name="Jaffe D."/>
            <person name="Butler J."/>
            <person name="Alvarez P."/>
            <person name="Gnerre S."/>
            <person name="Grabherr M."/>
            <person name="Kleber M."/>
            <person name="Mauceli E."/>
            <person name="Brockman W."/>
            <person name="Young S."/>
            <person name="LaButti K."/>
            <person name="Sykes S."/>
            <person name="DeCaprio D."/>
            <person name="Crawford M."/>
            <person name="Koehrsen M."/>
            <person name="Engels R."/>
            <person name="Montgomery P."/>
            <person name="Pearson M."/>
            <person name="Howarth C."/>
            <person name="Larson L."/>
            <person name="White J."/>
            <person name="O'Leary S."/>
            <person name="Kodira C."/>
            <person name="Zeng Q."/>
            <person name="Yandava C."/>
            <person name="Alvarado L."/>
            <person name="Longcore J."/>
            <person name="James T."/>
        </authorList>
    </citation>
    <scope>NUCLEOTIDE SEQUENCE [LARGE SCALE GENOMIC DNA]</scope>
    <source>
        <strain evidence="3 4">JEL423</strain>
    </source>
</reference>
<dbReference type="InterPro" id="IPR006575">
    <property type="entry name" value="RWD_dom"/>
</dbReference>
<evidence type="ECO:0000259" key="2">
    <source>
        <dbReference type="PROSITE" id="PS50908"/>
    </source>
</evidence>
<accession>A0A177W8H4</accession>
<dbReference type="Pfam" id="PF05773">
    <property type="entry name" value="RWD"/>
    <property type="match status" value="1"/>
</dbReference>
<dbReference type="SMART" id="SM00591">
    <property type="entry name" value="RWD"/>
    <property type="match status" value="1"/>
</dbReference>
<evidence type="ECO:0000313" key="4">
    <source>
        <dbReference type="Proteomes" id="UP000077115"/>
    </source>
</evidence>
<dbReference type="AlphaFoldDB" id="A0A177W8H4"/>
<protein>
    <recommendedName>
        <fullName evidence="2">RWD domain-containing protein</fullName>
    </recommendedName>
</protein>
<name>A0A177W8H4_BATDL</name>
<dbReference type="PROSITE" id="PS50908">
    <property type="entry name" value="RWD"/>
    <property type="match status" value="1"/>
</dbReference>
<dbReference type="PANTHER" id="PTHR12292">
    <property type="entry name" value="RWD DOMAIN-CONTAINING PROTEIN"/>
    <property type="match status" value="1"/>
</dbReference>
<reference evidence="3 4" key="2">
    <citation type="submission" date="2016-05" db="EMBL/GenBank/DDBJ databases">
        <title>Lineage-specific infection strategies underlie the spectrum of fungal disease in amphibians.</title>
        <authorList>
            <person name="Cuomo C.A."/>
            <person name="Farrer R.A."/>
            <person name="James T."/>
            <person name="Longcore J."/>
            <person name="Birren B."/>
        </authorList>
    </citation>
    <scope>NUCLEOTIDE SEQUENCE [LARGE SCALE GENOMIC DNA]</scope>
    <source>
        <strain evidence="3 4">JEL423</strain>
    </source>
</reference>
<gene>
    <name evidence="3" type="ORF">BDEG_20148</name>
</gene>
<organism evidence="3 4">
    <name type="scientific">Batrachochytrium dendrobatidis (strain JEL423)</name>
    <dbReference type="NCBI Taxonomy" id="403673"/>
    <lineage>
        <taxon>Eukaryota</taxon>
        <taxon>Fungi</taxon>
        <taxon>Fungi incertae sedis</taxon>
        <taxon>Chytridiomycota</taxon>
        <taxon>Chytridiomycota incertae sedis</taxon>
        <taxon>Chytridiomycetes</taxon>
        <taxon>Rhizophydiales</taxon>
        <taxon>Rhizophydiales incertae sedis</taxon>
        <taxon>Batrachochytrium</taxon>
    </lineage>
</organism>
<dbReference type="OrthoDB" id="277175at2759"/>
<dbReference type="EMBL" id="DS022300">
    <property type="protein sequence ID" value="OAJ35920.1"/>
    <property type="molecule type" value="Genomic_DNA"/>
</dbReference>
<dbReference type="InterPro" id="IPR016135">
    <property type="entry name" value="UBQ-conjugating_enzyme/RWD"/>
</dbReference>
<sequence>MNYTEEQTTELDSLGYIFPDELTVMDQGPPATFQITCKLDNEELLGLLKMHALAQGLTVHEDYQETLDESDEDEYATHPHMVPTDTSHGGKDDEQSEGVDDTVFHHPTFAIEFTYTPTYPEELPLFKLVQVKGICAEDRQILYDKLLAHGSESLGMGMIFAMVSHGKEQIEQLLTSRMLREEHDREQRILAEEEADRERYRGTLVTPDSFSAWRTKFLEEARQLKKAGAKLSISHAAALAIDLNASNKASGKLTGRQMFERDQTLVSSDVQFMEEGDVVVDVELFDGLEIDNDSADGEGYYSRIHVK</sequence>
<feature type="region of interest" description="Disordered" evidence="1">
    <location>
        <begin position="66"/>
        <end position="98"/>
    </location>
</feature>
<dbReference type="Gene3D" id="3.10.110.10">
    <property type="entry name" value="Ubiquitin Conjugating Enzyme"/>
    <property type="match status" value="1"/>
</dbReference>
<feature type="domain" description="RWD" evidence="2">
    <location>
        <begin position="9"/>
        <end position="173"/>
    </location>
</feature>